<dbReference type="GO" id="GO:0016020">
    <property type="term" value="C:membrane"/>
    <property type="evidence" value="ECO:0007669"/>
    <property type="project" value="UniProtKB-SubCell"/>
</dbReference>
<evidence type="ECO:0000313" key="8">
    <source>
        <dbReference type="Proteomes" id="UP000823928"/>
    </source>
</evidence>
<keyword evidence="4 5" id="KW-0472">Membrane</keyword>
<proteinExistence type="predicted"/>
<evidence type="ECO:0000256" key="5">
    <source>
        <dbReference type="SAM" id="Phobius"/>
    </source>
</evidence>
<sequence length="430" mass="49357">MTVTVPRQRKKTKVLRIPKTGFGIECLIFFIILFEYHFFYLFDYEVGIIALILKLGDQMIIGGLSCLVALCAWLFYRRRIRQYSKYLRKYCAAVFFIFLLFVLYTTIIYPNQKIADTFRIGGRFLHPILAIGFIFIFDRDKGPERWLSILNKISFCWYLYIIVQSIAFNLSGRLLFDMASYFSGGSGTGFIGNVRISLGAFGNIMLLYNIVYVMNKSNRSIPWFAIIQIILGAYCVVFIQQVRAYIVVLFVCVTVIILLASKTKFQQVIKPLLILGIVIFLCTSSLAQDFIYSFSTESELGASTEARLYAWEYFFNTFLKNPLFGFAWPGDEAYFSIAHGPLGTAYLSDIGFLGLLAELGLFAIPFYVVPLIRMVYILHKIGWKRAARENMFLVVLLVYLIGTSITLLITDSGRSIAFPFVIALYEYYYK</sequence>
<name>A0A9D1EXX9_9BACT</name>
<accession>A0A9D1EXX9</accession>
<dbReference type="InterPro" id="IPR007016">
    <property type="entry name" value="O-antigen_ligase-rel_domated"/>
</dbReference>
<comment type="caution">
    <text evidence="7">The sequence shown here is derived from an EMBL/GenBank/DDBJ whole genome shotgun (WGS) entry which is preliminary data.</text>
</comment>
<feature type="transmembrane region" description="Helical" evidence="5">
    <location>
        <begin position="48"/>
        <end position="75"/>
    </location>
</feature>
<keyword evidence="7" id="KW-0436">Ligase</keyword>
<feature type="transmembrane region" description="Helical" evidence="5">
    <location>
        <begin position="120"/>
        <end position="137"/>
    </location>
</feature>
<dbReference type="AlphaFoldDB" id="A0A9D1EXX9"/>
<keyword evidence="2 5" id="KW-0812">Transmembrane</keyword>
<feature type="transmembrane region" description="Helical" evidence="5">
    <location>
        <begin position="273"/>
        <end position="294"/>
    </location>
</feature>
<dbReference type="Pfam" id="PF04932">
    <property type="entry name" value="Wzy_C"/>
    <property type="match status" value="1"/>
</dbReference>
<protein>
    <submittedName>
        <fullName evidence="7">O-antigen ligase family protein</fullName>
    </submittedName>
</protein>
<evidence type="ECO:0000259" key="6">
    <source>
        <dbReference type="Pfam" id="PF04932"/>
    </source>
</evidence>
<evidence type="ECO:0000256" key="3">
    <source>
        <dbReference type="ARBA" id="ARBA00022989"/>
    </source>
</evidence>
<feature type="transmembrane region" description="Helical" evidence="5">
    <location>
        <begin position="245"/>
        <end position="261"/>
    </location>
</feature>
<dbReference type="EMBL" id="DVIU01000102">
    <property type="protein sequence ID" value="HIS35953.1"/>
    <property type="molecule type" value="Genomic_DNA"/>
</dbReference>
<feature type="transmembrane region" description="Helical" evidence="5">
    <location>
        <begin position="87"/>
        <end position="108"/>
    </location>
</feature>
<evidence type="ECO:0000313" key="7">
    <source>
        <dbReference type="EMBL" id="HIS35953.1"/>
    </source>
</evidence>
<evidence type="ECO:0000256" key="2">
    <source>
        <dbReference type="ARBA" id="ARBA00022692"/>
    </source>
</evidence>
<evidence type="ECO:0000256" key="1">
    <source>
        <dbReference type="ARBA" id="ARBA00004141"/>
    </source>
</evidence>
<gene>
    <name evidence="7" type="ORF">IAC10_04905</name>
</gene>
<evidence type="ECO:0000256" key="4">
    <source>
        <dbReference type="ARBA" id="ARBA00023136"/>
    </source>
</evidence>
<feature type="transmembrane region" description="Helical" evidence="5">
    <location>
        <begin position="390"/>
        <end position="409"/>
    </location>
</feature>
<reference evidence="7" key="1">
    <citation type="submission" date="2020-10" db="EMBL/GenBank/DDBJ databases">
        <authorList>
            <person name="Gilroy R."/>
        </authorList>
    </citation>
    <scope>NUCLEOTIDE SEQUENCE</scope>
    <source>
        <strain evidence="7">6276</strain>
    </source>
</reference>
<feature type="transmembrane region" description="Helical" evidence="5">
    <location>
        <begin position="21"/>
        <end position="42"/>
    </location>
</feature>
<reference evidence="7" key="2">
    <citation type="journal article" date="2021" name="PeerJ">
        <title>Extensive microbial diversity within the chicken gut microbiome revealed by metagenomics and culture.</title>
        <authorList>
            <person name="Gilroy R."/>
            <person name="Ravi A."/>
            <person name="Getino M."/>
            <person name="Pursley I."/>
            <person name="Horton D.L."/>
            <person name="Alikhan N.F."/>
            <person name="Baker D."/>
            <person name="Gharbi K."/>
            <person name="Hall N."/>
            <person name="Watson M."/>
            <person name="Adriaenssens E.M."/>
            <person name="Foster-Nyarko E."/>
            <person name="Jarju S."/>
            <person name="Secka A."/>
            <person name="Antonio M."/>
            <person name="Oren A."/>
            <person name="Chaudhuri R.R."/>
            <person name="La Ragione R."/>
            <person name="Hildebrand F."/>
            <person name="Pallen M.J."/>
        </authorList>
    </citation>
    <scope>NUCLEOTIDE SEQUENCE</scope>
    <source>
        <strain evidence="7">6276</strain>
    </source>
</reference>
<feature type="transmembrane region" description="Helical" evidence="5">
    <location>
        <begin position="221"/>
        <end position="239"/>
    </location>
</feature>
<feature type="domain" description="O-antigen ligase-related" evidence="6">
    <location>
        <begin position="233"/>
        <end position="364"/>
    </location>
</feature>
<dbReference type="GO" id="GO:0016874">
    <property type="term" value="F:ligase activity"/>
    <property type="evidence" value="ECO:0007669"/>
    <property type="project" value="UniProtKB-KW"/>
</dbReference>
<feature type="transmembrane region" description="Helical" evidence="5">
    <location>
        <begin position="196"/>
        <end position="214"/>
    </location>
</feature>
<organism evidence="7 8">
    <name type="scientific">Candidatus Scatousia excrementigallinarum</name>
    <dbReference type="NCBI Taxonomy" id="2840935"/>
    <lineage>
        <taxon>Bacteria</taxon>
        <taxon>Candidatus Scatousia</taxon>
    </lineage>
</organism>
<feature type="transmembrane region" description="Helical" evidence="5">
    <location>
        <begin position="157"/>
        <end position="176"/>
    </location>
</feature>
<comment type="subcellular location">
    <subcellularLocation>
        <location evidence="1">Membrane</location>
        <topology evidence="1">Multi-pass membrane protein</topology>
    </subcellularLocation>
</comment>
<keyword evidence="3 5" id="KW-1133">Transmembrane helix</keyword>
<dbReference type="Proteomes" id="UP000823928">
    <property type="component" value="Unassembled WGS sequence"/>
</dbReference>
<feature type="transmembrane region" description="Helical" evidence="5">
    <location>
        <begin position="350"/>
        <end position="369"/>
    </location>
</feature>
<feature type="non-terminal residue" evidence="7">
    <location>
        <position position="430"/>
    </location>
</feature>